<evidence type="ECO:0000256" key="6">
    <source>
        <dbReference type="ARBA" id="ARBA00022692"/>
    </source>
</evidence>
<protein>
    <recommendedName>
        <fullName evidence="9">Membrane fusion protein (MFP) family protein</fullName>
    </recommendedName>
</protein>
<dbReference type="Pfam" id="PF26002">
    <property type="entry name" value="Beta-barrel_AprE"/>
    <property type="match status" value="1"/>
</dbReference>
<organism evidence="13 14">
    <name type="scientific">Allohahella marinimesophila</name>
    <dbReference type="NCBI Taxonomy" id="1054972"/>
    <lineage>
        <taxon>Bacteria</taxon>
        <taxon>Pseudomonadati</taxon>
        <taxon>Pseudomonadota</taxon>
        <taxon>Gammaproteobacteria</taxon>
        <taxon>Oceanospirillales</taxon>
        <taxon>Hahellaceae</taxon>
        <taxon>Allohahella</taxon>
    </lineage>
</organism>
<keyword evidence="8 9" id="KW-0472">Membrane</keyword>
<evidence type="ECO:0000259" key="12">
    <source>
        <dbReference type="Pfam" id="PF26002"/>
    </source>
</evidence>
<dbReference type="Gene3D" id="2.40.30.170">
    <property type="match status" value="1"/>
</dbReference>
<dbReference type="InterPro" id="IPR058781">
    <property type="entry name" value="HH_AprE-like"/>
</dbReference>
<keyword evidence="6 9" id="KW-0812">Transmembrane</keyword>
<gene>
    <name evidence="13" type="ORF">GCM10022278_11330</name>
</gene>
<evidence type="ECO:0000256" key="4">
    <source>
        <dbReference type="ARBA" id="ARBA00022475"/>
    </source>
</evidence>
<dbReference type="NCBIfam" id="TIGR01843">
    <property type="entry name" value="type_I_hlyD"/>
    <property type="match status" value="1"/>
</dbReference>
<dbReference type="PROSITE" id="PS00543">
    <property type="entry name" value="HLYD_FAMILY"/>
    <property type="match status" value="1"/>
</dbReference>
<evidence type="ECO:0000256" key="3">
    <source>
        <dbReference type="ARBA" id="ARBA00022448"/>
    </source>
</evidence>
<feature type="domain" description="AprE-like long alpha-helical hairpin" evidence="11">
    <location>
        <begin position="114"/>
        <end position="303"/>
    </location>
</feature>
<sequence>MSAVIKLFPTIGILSDRDIQAFQPAALEVEQTPASPIGRAIIWAIALLAVIAVAWSWFGHIDIIATAQGKIIPTERVKTIQPMETAQIATIHVKDGQRVKAGDPLITFDRTATEADVQRLSQQWANARAQALRLSSLASWLEGNRVTLPEIDTAGANDADFQRRLTQQQSRLDHEAQMFSTKMQGLEQELARLKAEKLMAESEKDRATRLTTILQERVQALQTLSQSKMGSRTQFLELKQQLVGVEQDAASQTARLQQIQASIAAINTQQQALLHESMSTTYSQLQEVSTEAEMLQQEVLKANQHHEQLVLTAPIDGTVQQLQVHTLKGVVTPAQELMQIVPAGSALEVEALILNQDIGFVELNQLAEIKVNTYNFTKYGVIDAELVSIDSDAIEDEQLGLVYKAIFKLKSESLGGQDRELLIAPGMGVTAEIKTGTRRLIEFFLSPLIKAGSESLGER</sequence>
<evidence type="ECO:0000256" key="9">
    <source>
        <dbReference type="RuleBase" id="RU365093"/>
    </source>
</evidence>
<dbReference type="InterPro" id="IPR010129">
    <property type="entry name" value="T1SS_HlyD"/>
</dbReference>
<evidence type="ECO:0000313" key="13">
    <source>
        <dbReference type="EMBL" id="GAA3954326.1"/>
    </source>
</evidence>
<dbReference type="PANTHER" id="PTHR30386">
    <property type="entry name" value="MEMBRANE FUSION SUBUNIT OF EMRAB-TOLC MULTIDRUG EFFLUX PUMP"/>
    <property type="match status" value="1"/>
</dbReference>
<keyword evidence="4 9" id="KW-1003">Cell membrane</keyword>
<keyword evidence="3 9" id="KW-0813">Transport</keyword>
<name>A0ABP7NVK1_9GAMM</name>
<dbReference type="RefSeq" id="WP_344804193.1">
    <property type="nucleotide sequence ID" value="NZ_BAABBO010000005.1"/>
</dbReference>
<proteinExistence type="inferred from homology"/>
<evidence type="ECO:0000256" key="2">
    <source>
        <dbReference type="ARBA" id="ARBA00009477"/>
    </source>
</evidence>
<dbReference type="EMBL" id="BAABBO010000005">
    <property type="protein sequence ID" value="GAA3954326.1"/>
    <property type="molecule type" value="Genomic_DNA"/>
</dbReference>
<dbReference type="Gene3D" id="2.40.50.100">
    <property type="match status" value="1"/>
</dbReference>
<keyword evidence="10" id="KW-0175">Coiled coil</keyword>
<evidence type="ECO:0000256" key="7">
    <source>
        <dbReference type="ARBA" id="ARBA00022989"/>
    </source>
</evidence>
<dbReference type="InterPro" id="IPR006144">
    <property type="entry name" value="Secretion_HlyD_CS"/>
</dbReference>
<evidence type="ECO:0000256" key="10">
    <source>
        <dbReference type="SAM" id="Coils"/>
    </source>
</evidence>
<reference evidence="14" key="1">
    <citation type="journal article" date="2019" name="Int. J. Syst. Evol. Microbiol.">
        <title>The Global Catalogue of Microorganisms (GCM) 10K type strain sequencing project: providing services to taxonomists for standard genome sequencing and annotation.</title>
        <authorList>
            <consortium name="The Broad Institute Genomics Platform"/>
            <consortium name="The Broad Institute Genome Sequencing Center for Infectious Disease"/>
            <person name="Wu L."/>
            <person name="Ma J."/>
        </authorList>
    </citation>
    <scope>NUCLEOTIDE SEQUENCE [LARGE SCALE GENOMIC DNA]</scope>
    <source>
        <strain evidence="14">JCM 17555</strain>
    </source>
</reference>
<dbReference type="PRINTS" id="PR01490">
    <property type="entry name" value="RTXTOXIND"/>
</dbReference>
<evidence type="ECO:0000259" key="11">
    <source>
        <dbReference type="Pfam" id="PF25994"/>
    </source>
</evidence>
<dbReference type="PANTHER" id="PTHR30386:SF27">
    <property type="entry name" value="MEMBRANE FUSION PROTEIN (MFP) FAMILY PROTEIN"/>
    <property type="match status" value="1"/>
</dbReference>
<dbReference type="SUPFAM" id="SSF111369">
    <property type="entry name" value="HlyD-like secretion proteins"/>
    <property type="match status" value="1"/>
</dbReference>
<dbReference type="Pfam" id="PF25994">
    <property type="entry name" value="HH_AprE"/>
    <property type="match status" value="1"/>
</dbReference>
<dbReference type="InterPro" id="IPR050739">
    <property type="entry name" value="MFP"/>
</dbReference>
<keyword evidence="5 9" id="KW-0997">Cell inner membrane</keyword>
<comment type="caution">
    <text evidence="13">The sequence shown here is derived from an EMBL/GenBank/DDBJ whole genome shotgun (WGS) entry which is preliminary data.</text>
</comment>
<evidence type="ECO:0000256" key="1">
    <source>
        <dbReference type="ARBA" id="ARBA00004377"/>
    </source>
</evidence>
<feature type="domain" description="AprE-like beta-barrel" evidence="12">
    <location>
        <begin position="347"/>
        <end position="436"/>
    </location>
</feature>
<comment type="subcellular location">
    <subcellularLocation>
        <location evidence="1 9">Cell inner membrane</location>
        <topology evidence="1 9">Single-pass membrane protein</topology>
    </subcellularLocation>
</comment>
<evidence type="ECO:0000256" key="8">
    <source>
        <dbReference type="ARBA" id="ARBA00023136"/>
    </source>
</evidence>
<dbReference type="Gene3D" id="1.10.287.470">
    <property type="entry name" value="Helix hairpin bin"/>
    <property type="match status" value="1"/>
</dbReference>
<keyword evidence="7 9" id="KW-1133">Transmembrane helix</keyword>
<feature type="transmembrane region" description="Helical" evidence="9">
    <location>
        <begin position="40"/>
        <end position="58"/>
    </location>
</feature>
<accession>A0ABP7NVK1</accession>
<evidence type="ECO:0000256" key="5">
    <source>
        <dbReference type="ARBA" id="ARBA00022519"/>
    </source>
</evidence>
<feature type="coiled-coil region" evidence="10">
    <location>
        <begin position="176"/>
        <end position="210"/>
    </location>
</feature>
<dbReference type="InterPro" id="IPR058982">
    <property type="entry name" value="Beta-barrel_AprE"/>
</dbReference>
<dbReference type="Proteomes" id="UP001501337">
    <property type="component" value="Unassembled WGS sequence"/>
</dbReference>
<comment type="similarity">
    <text evidence="2 9">Belongs to the membrane fusion protein (MFP) (TC 8.A.1) family.</text>
</comment>
<evidence type="ECO:0000313" key="14">
    <source>
        <dbReference type="Proteomes" id="UP001501337"/>
    </source>
</evidence>
<keyword evidence="14" id="KW-1185">Reference proteome</keyword>